<accession>A0A1X7SG26</accession>
<organism evidence="1">
    <name type="scientific">Amphimedon queenslandica</name>
    <name type="common">Sponge</name>
    <dbReference type="NCBI Taxonomy" id="400682"/>
    <lineage>
        <taxon>Eukaryota</taxon>
        <taxon>Metazoa</taxon>
        <taxon>Porifera</taxon>
        <taxon>Demospongiae</taxon>
        <taxon>Heteroscleromorpha</taxon>
        <taxon>Haplosclerida</taxon>
        <taxon>Niphatidae</taxon>
        <taxon>Amphimedon</taxon>
    </lineage>
</organism>
<dbReference type="AlphaFoldDB" id="A0A1X7SG26"/>
<sequence length="270" mass="29738">ATTLLQKFLECEVIEDAKGKERDKFNDGSSLYHFVTRPGPLNFLGFTPTKRKRQEIEEEQKEGSTSSVCLTNPYAAAAGEDIGGEEGEVETERESVSSILSVNSTSPVLKSGPLTVTEDEKHKIWQDMTLTRLLTILPSLGTLPVVDGGIIASNCDKEKRGGGPTGSAEDVTGGLPIYHGFEQDVFQAISNYFTQQLQQPLIPQALYELILTSIHPLIARKDSTATDALQLISLMIEPSLRLKLHRLLRFISKAGNNEQLKLSLRISNRE</sequence>
<dbReference type="PANTHER" id="PTHR16206">
    <property type="entry name" value="DEP DOMAIN-CONTAINING"/>
    <property type="match status" value="1"/>
</dbReference>
<protein>
    <recommendedName>
        <fullName evidence="2">DEP domain-containing protein</fullName>
    </recommendedName>
</protein>
<dbReference type="InParanoid" id="A0A1X7SG26"/>
<dbReference type="STRING" id="400682.A0A1X7SG26"/>
<dbReference type="FunCoup" id="A0A1X7SG26">
    <property type="interactions" value="117"/>
</dbReference>
<evidence type="ECO:0008006" key="2">
    <source>
        <dbReference type="Google" id="ProtNLM"/>
    </source>
</evidence>
<dbReference type="PANTHER" id="PTHR16206:SF4">
    <property type="entry name" value="PROTEIN LET-99"/>
    <property type="match status" value="1"/>
</dbReference>
<reference evidence="1" key="1">
    <citation type="submission" date="2017-05" db="UniProtKB">
        <authorList>
            <consortium name="EnsemblMetazoa"/>
        </authorList>
    </citation>
    <scope>IDENTIFICATION</scope>
</reference>
<name>A0A1X7SG26_AMPQE</name>
<evidence type="ECO:0000313" key="1">
    <source>
        <dbReference type="EnsemblMetazoa" id="Aqu2.1.01036_001"/>
    </source>
</evidence>
<dbReference type="EnsemblMetazoa" id="Aqu2.1.01036_001">
    <property type="protein sequence ID" value="Aqu2.1.01036_001"/>
    <property type="gene ID" value="Aqu2.1.01036"/>
</dbReference>
<dbReference type="OrthoDB" id="524326at2759"/>
<proteinExistence type="predicted"/>